<organism evidence="2 3">
    <name type="scientific">Volvox africanus</name>
    <dbReference type="NCBI Taxonomy" id="51714"/>
    <lineage>
        <taxon>Eukaryota</taxon>
        <taxon>Viridiplantae</taxon>
        <taxon>Chlorophyta</taxon>
        <taxon>core chlorophytes</taxon>
        <taxon>Chlorophyceae</taxon>
        <taxon>CS clade</taxon>
        <taxon>Chlamydomonadales</taxon>
        <taxon>Volvocaceae</taxon>
        <taxon>Volvox</taxon>
    </lineage>
</organism>
<feature type="region of interest" description="Disordered" evidence="1">
    <location>
        <begin position="1"/>
        <end position="22"/>
    </location>
</feature>
<accession>A0ABQ5RPE9</accession>
<evidence type="ECO:0000256" key="1">
    <source>
        <dbReference type="SAM" id="MobiDB-lite"/>
    </source>
</evidence>
<feature type="compositionally biased region" description="Low complexity" evidence="1">
    <location>
        <begin position="59"/>
        <end position="81"/>
    </location>
</feature>
<keyword evidence="3" id="KW-1185">Reference proteome</keyword>
<name>A0ABQ5RPE9_9CHLO</name>
<reference evidence="2 3" key="1">
    <citation type="journal article" date="2023" name="IScience">
        <title>Expanded male sex-determining region conserved during the evolution of homothallism in the green alga Volvox.</title>
        <authorList>
            <person name="Yamamoto K."/>
            <person name="Matsuzaki R."/>
            <person name="Mahakham W."/>
            <person name="Heman W."/>
            <person name="Sekimoto H."/>
            <person name="Kawachi M."/>
            <person name="Minakuchi Y."/>
            <person name="Toyoda A."/>
            <person name="Nozaki H."/>
        </authorList>
    </citation>
    <scope>NUCLEOTIDE SEQUENCE [LARGE SCALE GENOMIC DNA]</scope>
    <source>
        <strain evidence="2 3">NIES-4468</strain>
    </source>
</reference>
<evidence type="ECO:0000313" key="3">
    <source>
        <dbReference type="Proteomes" id="UP001165090"/>
    </source>
</evidence>
<comment type="caution">
    <text evidence="2">The sequence shown here is derived from an EMBL/GenBank/DDBJ whole genome shotgun (WGS) entry which is preliminary data.</text>
</comment>
<gene>
    <name evidence="2" type="ORF">VaNZ11_000770</name>
</gene>
<protein>
    <submittedName>
        <fullName evidence="2">Uncharacterized protein</fullName>
    </submittedName>
</protein>
<sequence>MAVPPLPRSQLPRPSLPPRNPHWRICCARLAAPITGRRNAISRLTPGPTAPSVPPPASPASSSSSFPESCTSINPSSSSSSHCGHRSHARVSGPVDLPFQATSSTCSSRRDSSRATAFPAAITTRRNSW</sequence>
<evidence type="ECO:0000313" key="2">
    <source>
        <dbReference type="EMBL" id="GLI59083.1"/>
    </source>
</evidence>
<dbReference type="Proteomes" id="UP001165090">
    <property type="component" value="Unassembled WGS sequence"/>
</dbReference>
<feature type="compositionally biased region" description="Pro residues" evidence="1">
    <location>
        <begin position="48"/>
        <end position="58"/>
    </location>
</feature>
<dbReference type="EMBL" id="BSDZ01000003">
    <property type="protein sequence ID" value="GLI59083.1"/>
    <property type="molecule type" value="Genomic_DNA"/>
</dbReference>
<feature type="region of interest" description="Disordered" evidence="1">
    <location>
        <begin position="38"/>
        <end position="129"/>
    </location>
</feature>
<proteinExistence type="predicted"/>